<feature type="non-terminal residue" evidence="2">
    <location>
        <position position="108"/>
    </location>
</feature>
<protein>
    <recommendedName>
        <fullName evidence="1">ABM domain-containing protein</fullName>
    </recommendedName>
</protein>
<dbReference type="AlphaFoldDB" id="A0A6G1J2H0"/>
<sequence length="108" mass="13188">KQLCVFVTFHIRSDKIEEWKAVHRRIWTPVGNERECLLFDVFESKEEPGLIRLVEVWEGDREWFENVQMKKPYYSLLWEKSQPLWTEPVKLEYFERAGEGSVYRDTYL</sequence>
<gene>
    <name evidence="2" type="ORF">K458DRAFT_250015</name>
</gene>
<proteinExistence type="predicted"/>
<evidence type="ECO:0000313" key="3">
    <source>
        <dbReference type="Proteomes" id="UP000799291"/>
    </source>
</evidence>
<dbReference type="Proteomes" id="UP000799291">
    <property type="component" value="Unassembled WGS sequence"/>
</dbReference>
<dbReference type="EMBL" id="MU005580">
    <property type="protein sequence ID" value="KAF2684716.1"/>
    <property type="molecule type" value="Genomic_DNA"/>
</dbReference>
<keyword evidence="3" id="KW-1185">Reference proteome</keyword>
<name>A0A6G1J2H0_9PLEO</name>
<accession>A0A6G1J2H0</accession>
<reference evidence="2" key="1">
    <citation type="journal article" date="2020" name="Stud. Mycol.">
        <title>101 Dothideomycetes genomes: a test case for predicting lifestyles and emergence of pathogens.</title>
        <authorList>
            <person name="Haridas S."/>
            <person name="Albert R."/>
            <person name="Binder M."/>
            <person name="Bloem J."/>
            <person name="Labutti K."/>
            <person name="Salamov A."/>
            <person name="Andreopoulos B."/>
            <person name="Baker S."/>
            <person name="Barry K."/>
            <person name="Bills G."/>
            <person name="Bluhm B."/>
            <person name="Cannon C."/>
            <person name="Castanera R."/>
            <person name="Culley D."/>
            <person name="Daum C."/>
            <person name="Ezra D."/>
            <person name="Gonzalez J."/>
            <person name="Henrissat B."/>
            <person name="Kuo A."/>
            <person name="Liang C."/>
            <person name="Lipzen A."/>
            <person name="Lutzoni F."/>
            <person name="Magnuson J."/>
            <person name="Mondo S."/>
            <person name="Nolan M."/>
            <person name="Ohm R."/>
            <person name="Pangilinan J."/>
            <person name="Park H.-J."/>
            <person name="Ramirez L."/>
            <person name="Alfaro M."/>
            <person name="Sun H."/>
            <person name="Tritt A."/>
            <person name="Yoshinaga Y."/>
            <person name="Zwiers L.-H."/>
            <person name="Turgeon B."/>
            <person name="Goodwin S."/>
            <person name="Spatafora J."/>
            <person name="Crous P."/>
            <person name="Grigoriev I."/>
        </authorList>
    </citation>
    <scope>NUCLEOTIDE SEQUENCE</scope>
    <source>
        <strain evidence="2">CBS 122367</strain>
    </source>
</reference>
<dbReference type="SUPFAM" id="SSF54909">
    <property type="entry name" value="Dimeric alpha+beta barrel"/>
    <property type="match status" value="1"/>
</dbReference>
<organism evidence="2 3">
    <name type="scientific">Lentithecium fluviatile CBS 122367</name>
    <dbReference type="NCBI Taxonomy" id="1168545"/>
    <lineage>
        <taxon>Eukaryota</taxon>
        <taxon>Fungi</taxon>
        <taxon>Dikarya</taxon>
        <taxon>Ascomycota</taxon>
        <taxon>Pezizomycotina</taxon>
        <taxon>Dothideomycetes</taxon>
        <taxon>Pleosporomycetidae</taxon>
        <taxon>Pleosporales</taxon>
        <taxon>Massarineae</taxon>
        <taxon>Lentitheciaceae</taxon>
        <taxon>Lentithecium</taxon>
    </lineage>
</organism>
<feature type="domain" description="ABM" evidence="1">
    <location>
        <begin position="4"/>
        <end position="58"/>
    </location>
</feature>
<evidence type="ECO:0000259" key="1">
    <source>
        <dbReference type="Pfam" id="PF03992"/>
    </source>
</evidence>
<dbReference type="InterPro" id="IPR011008">
    <property type="entry name" value="Dimeric_a/b-barrel"/>
</dbReference>
<dbReference type="Gene3D" id="3.30.70.100">
    <property type="match status" value="1"/>
</dbReference>
<dbReference type="Pfam" id="PF03992">
    <property type="entry name" value="ABM"/>
    <property type="match status" value="1"/>
</dbReference>
<dbReference type="OrthoDB" id="4126315at2759"/>
<evidence type="ECO:0000313" key="2">
    <source>
        <dbReference type="EMBL" id="KAF2684716.1"/>
    </source>
</evidence>
<dbReference type="InterPro" id="IPR007138">
    <property type="entry name" value="ABM_dom"/>
</dbReference>
<feature type="non-terminal residue" evidence="2">
    <location>
        <position position="1"/>
    </location>
</feature>